<keyword evidence="2" id="KW-1185">Reference proteome</keyword>
<proteinExistence type="predicted"/>
<dbReference type="EMBL" id="FZMP01000010">
    <property type="protein sequence ID" value="SNQ59111.1"/>
    <property type="molecule type" value="Genomic_DNA"/>
</dbReference>
<reference evidence="2" key="1">
    <citation type="submission" date="2017-06" db="EMBL/GenBank/DDBJ databases">
        <authorList>
            <person name="Cremers G."/>
        </authorList>
    </citation>
    <scope>NUCLEOTIDE SEQUENCE [LARGE SCALE GENOMIC DNA]</scope>
</reference>
<organism evidence="1 2">
    <name type="scientific">Candidatus Methanoperedens nitratireducens</name>
    <dbReference type="NCBI Taxonomy" id="1392998"/>
    <lineage>
        <taxon>Archaea</taxon>
        <taxon>Methanobacteriati</taxon>
        <taxon>Methanobacteriota</taxon>
        <taxon>Stenosarchaea group</taxon>
        <taxon>Methanomicrobia</taxon>
        <taxon>Methanosarcinales</taxon>
        <taxon>ANME-2 cluster</taxon>
        <taxon>Candidatus Methanoperedentaceae</taxon>
        <taxon>Candidatus Methanoperedens</taxon>
    </lineage>
</organism>
<protein>
    <submittedName>
        <fullName evidence="1">Uncharacterized protein</fullName>
    </submittedName>
</protein>
<evidence type="ECO:0000313" key="1">
    <source>
        <dbReference type="EMBL" id="SNQ59111.1"/>
    </source>
</evidence>
<dbReference type="AlphaFoldDB" id="A0A284VIP0"/>
<accession>A0A284VIP0</accession>
<sequence length="239" mass="26346">MEWLAVITGEIFNLEELSKSLNTPGLCVTREGEEFILKSTDFNLLIDSDDVRNRASEILSLINGAARLALGMRKPIVVAHIVKINDDGTRHMFVSLSETINLRDSVSVSVIEPDGTIQEIHQTDPIPSWVTAAKHNTNVAKALRLFGAGTHDWVSLYRIYEVIEGDVGGKSNIINKGWATDKGIKHFKYTANSPGAIGDEARHGNQTIPPPRDPMALSEAKSFVETILHSWLRLKVGQP</sequence>
<dbReference type="OrthoDB" id="112011at2157"/>
<evidence type="ECO:0000313" key="2">
    <source>
        <dbReference type="Proteomes" id="UP000218615"/>
    </source>
</evidence>
<gene>
    <name evidence="1" type="ORF">MNV_1070001</name>
</gene>
<dbReference type="Proteomes" id="UP000218615">
    <property type="component" value="Unassembled WGS sequence"/>
</dbReference>
<dbReference type="RefSeq" id="WP_096203538.1">
    <property type="nucleotide sequence ID" value="NZ_FZMP01000010.1"/>
</dbReference>
<name>A0A284VIP0_9EURY</name>